<dbReference type="GeneID" id="115918444"/>
<dbReference type="InParanoid" id="A0A7M7NEE8"/>
<accession>A0A7M7NEE8</accession>
<dbReference type="AlphaFoldDB" id="A0A7M7NEE8"/>
<feature type="region of interest" description="Disordered" evidence="1">
    <location>
        <begin position="109"/>
        <end position="138"/>
    </location>
</feature>
<evidence type="ECO:0000256" key="1">
    <source>
        <dbReference type="SAM" id="MobiDB-lite"/>
    </source>
</evidence>
<dbReference type="RefSeq" id="XP_030834482.1">
    <property type="nucleotide sequence ID" value="XM_030978622.1"/>
</dbReference>
<evidence type="ECO:0000313" key="3">
    <source>
        <dbReference type="Proteomes" id="UP000007110"/>
    </source>
</evidence>
<evidence type="ECO:0000313" key="2">
    <source>
        <dbReference type="EnsemblMetazoa" id="XP_030834482"/>
    </source>
</evidence>
<reference evidence="3" key="1">
    <citation type="submission" date="2015-02" db="EMBL/GenBank/DDBJ databases">
        <title>Genome sequencing for Strongylocentrotus purpuratus.</title>
        <authorList>
            <person name="Murali S."/>
            <person name="Liu Y."/>
            <person name="Vee V."/>
            <person name="English A."/>
            <person name="Wang M."/>
            <person name="Skinner E."/>
            <person name="Han Y."/>
            <person name="Muzny D.M."/>
            <person name="Worley K.C."/>
            <person name="Gibbs R.A."/>
        </authorList>
    </citation>
    <scope>NUCLEOTIDE SEQUENCE</scope>
</reference>
<organism evidence="2 3">
    <name type="scientific">Strongylocentrotus purpuratus</name>
    <name type="common">Purple sea urchin</name>
    <dbReference type="NCBI Taxonomy" id="7668"/>
    <lineage>
        <taxon>Eukaryota</taxon>
        <taxon>Metazoa</taxon>
        <taxon>Echinodermata</taxon>
        <taxon>Eleutherozoa</taxon>
        <taxon>Echinozoa</taxon>
        <taxon>Echinoidea</taxon>
        <taxon>Euechinoidea</taxon>
        <taxon>Echinacea</taxon>
        <taxon>Camarodonta</taxon>
        <taxon>Echinidea</taxon>
        <taxon>Strongylocentrotidae</taxon>
        <taxon>Strongylocentrotus</taxon>
    </lineage>
</organism>
<keyword evidence="3" id="KW-1185">Reference proteome</keyword>
<reference evidence="2" key="2">
    <citation type="submission" date="2021-01" db="UniProtKB">
        <authorList>
            <consortium name="EnsemblMetazoa"/>
        </authorList>
    </citation>
    <scope>IDENTIFICATION</scope>
</reference>
<name>A0A7M7NEE8_STRPU</name>
<sequence>MMNGLQNDDQLGGFVTNVTVTGLSPGSVVVDAMIMVSGDIATSLFTDTDPDNTSATDLQLLLANQVSAATNEAVMTSLSNNAELGSSDVTVEVNKVGVPINVNGVDLPDTVTPAKHRESTNLTPGSSDGAPTPSSFVGFRRRRSSIPGVTINHSFNA</sequence>
<proteinExistence type="predicted"/>
<dbReference type="EnsemblMetazoa" id="XM_030978622">
    <property type="protein sequence ID" value="XP_030834482"/>
    <property type="gene ID" value="LOC115918444"/>
</dbReference>
<protein>
    <submittedName>
        <fullName evidence="2">Uncharacterized protein</fullName>
    </submittedName>
</protein>
<dbReference type="KEGG" id="spu:115918444"/>
<dbReference type="Proteomes" id="UP000007110">
    <property type="component" value="Unassembled WGS sequence"/>
</dbReference>